<evidence type="ECO:0000259" key="7">
    <source>
        <dbReference type="PROSITE" id="PS50072"/>
    </source>
</evidence>
<feature type="compositionally biased region" description="Polar residues" evidence="5">
    <location>
        <begin position="1"/>
        <end position="10"/>
    </location>
</feature>
<keyword evidence="6" id="KW-0812">Transmembrane</keyword>
<dbReference type="EC" id="5.2.1.8" evidence="4"/>
<sequence>MRLTQPQQRGIPTGGVQRARKTLELDIIQKPKKKKSSARPNSSTRKSPHLPITSPLPSLPFRVRGTTASMDVSNEEPQVVLETSMGPVAFELYWDEAPKACKNFTQLAKQGYYNNVRFHRIISDFMIQFEDECVSTLKHTGAGILSMANSGPGTNGSQVHLAPCAGVAFSLGRRRVGHFMYPRFSFAFQFFITLAPTPWLDNKHTIFGRVASGMKVVQRMGMVATDRQDRYGVGNSFIFLMTFFGAAFASLIHALLHRPKEDVKILRATLSYD</sequence>
<dbReference type="Proteomes" id="UP000673691">
    <property type="component" value="Unassembled WGS sequence"/>
</dbReference>
<feature type="transmembrane region" description="Helical" evidence="6">
    <location>
        <begin position="237"/>
        <end position="256"/>
    </location>
</feature>
<dbReference type="SUPFAM" id="SSF50891">
    <property type="entry name" value="Cyclophilin-like"/>
    <property type="match status" value="1"/>
</dbReference>
<dbReference type="GO" id="GO:0003755">
    <property type="term" value="F:peptidyl-prolyl cis-trans isomerase activity"/>
    <property type="evidence" value="ECO:0007669"/>
    <property type="project" value="UniProtKB-UniRule"/>
</dbReference>
<dbReference type="EMBL" id="JAEFCI010009168">
    <property type="protein sequence ID" value="KAG5457983.1"/>
    <property type="molecule type" value="Genomic_DNA"/>
</dbReference>
<dbReference type="InterPro" id="IPR029000">
    <property type="entry name" value="Cyclophilin-like_dom_sf"/>
</dbReference>
<dbReference type="AlphaFoldDB" id="A0A8H7ZRZ0"/>
<comment type="function">
    <text evidence="4">PPIases accelerate the folding of proteins. It catalyzes the cis-trans isomerization of proline imidic peptide bonds in oligopeptides.</text>
</comment>
<evidence type="ECO:0000256" key="3">
    <source>
        <dbReference type="ARBA" id="ARBA00023235"/>
    </source>
</evidence>
<dbReference type="InterPro" id="IPR044666">
    <property type="entry name" value="Cyclophilin_A-like"/>
</dbReference>
<comment type="catalytic activity">
    <reaction evidence="1 4">
        <text>[protein]-peptidylproline (omega=180) = [protein]-peptidylproline (omega=0)</text>
        <dbReference type="Rhea" id="RHEA:16237"/>
        <dbReference type="Rhea" id="RHEA-COMP:10747"/>
        <dbReference type="Rhea" id="RHEA-COMP:10748"/>
        <dbReference type="ChEBI" id="CHEBI:83833"/>
        <dbReference type="ChEBI" id="CHEBI:83834"/>
        <dbReference type="EC" id="5.2.1.8"/>
    </reaction>
</comment>
<keyword evidence="9" id="KW-1185">Reference proteome</keyword>
<dbReference type="InterPro" id="IPR002130">
    <property type="entry name" value="Cyclophilin-type_PPIase_dom"/>
</dbReference>
<dbReference type="Pfam" id="PF00160">
    <property type="entry name" value="Pro_isomerase"/>
    <property type="match status" value="2"/>
</dbReference>
<comment type="similarity">
    <text evidence="4">Belongs to the cyclophilin-type PPIase family.</text>
</comment>
<evidence type="ECO:0000313" key="8">
    <source>
        <dbReference type="EMBL" id="KAG5457983.1"/>
    </source>
</evidence>
<keyword evidence="2 4" id="KW-0697">Rotamase</keyword>
<dbReference type="PANTHER" id="PTHR45625">
    <property type="entry name" value="PEPTIDYL-PROLYL CIS-TRANS ISOMERASE-RELATED"/>
    <property type="match status" value="1"/>
</dbReference>
<dbReference type="PANTHER" id="PTHR45625:SF4">
    <property type="entry name" value="PEPTIDYLPROLYL ISOMERASE DOMAIN AND WD REPEAT-CONTAINING PROTEIN 1"/>
    <property type="match status" value="1"/>
</dbReference>
<dbReference type="PROSITE" id="PS50072">
    <property type="entry name" value="CSA_PPIASE_2"/>
    <property type="match status" value="1"/>
</dbReference>
<feature type="region of interest" description="Disordered" evidence="5">
    <location>
        <begin position="1"/>
        <end position="61"/>
    </location>
</feature>
<keyword evidence="6" id="KW-0472">Membrane</keyword>
<evidence type="ECO:0000256" key="4">
    <source>
        <dbReference type="RuleBase" id="RU363019"/>
    </source>
</evidence>
<feature type="domain" description="PPIase cyclophilin-type" evidence="7">
    <location>
        <begin position="82"/>
        <end position="270"/>
    </location>
</feature>
<evidence type="ECO:0000256" key="5">
    <source>
        <dbReference type="SAM" id="MobiDB-lite"/>
    </source>
</evidence>
<dbReference type="PRINTS" id="PR00153">
    <property type="entry name" value="CSAPPISMRASE"/>
</dbReference>
<comment type="caution">
    <text evidence="8">The sequence shown here is derived from an EMBL/GenBank/DDBJ whole genome shotgun (WGS) entry which is preliminary data.</text>
</comment>
<protein>
    <recommendedName>
        <fullName evidence="4">Peptidyl-prolyl cis-trans isomerase</fullName>
        <shortName evidence="4">PPIase</shortName>
        <ecNumber evidence="4">5.2.1.8</ecNumber>
    </recommendedName>
</protein>
<name>A0A8H7ZRZ0_9FUNG</name>
<keyword evidence="3 4" id="KW-0413">Isomerase</keyword>
<organism evidence="8 9">
    <name type="scientific">Olpidium bornovanus</name>
    <dbReference type="NCBI Taxonomy" id="278681"/>
    <lineage>
        <taxon>Eukaryota</taxon>
        <taxon>Fungi</taxon>
        <taxon>Fungi incertae sedis</taxon>
        <taxon>Olpidiomycota</taxon>
        <taxon>Olpidiomycotina</taxon>
        <taxon>Olpidiomycetes</taxon>
        <taxon>Olpidiales</taxon>
        <taxon>Olpidiaceae</taxon>
        <taxon>Olpidium</taxon>
    </lineage>
</organism>
<keyword evidence="6" id="KW-1133">Transmembrane helix</keyword>
<gene>
    <name evidence="8" type="ORF">BJ554DRAFT_1889</name>
</gene>
<reference evidence="8 9" key="1">
    <citation type="journal article" name="Sci. Rep.">
        <title>Genome-scale phylogenetic analyses confirm Olpidium as the closest living zoosporic fungus to the non-flagellated, terrestrial fungi.</title>
        <authorList>
            <person name="Chang Y."/>
            <person name="Rochon D."/>
            <person name="Sekimoto S."/>
            <person name="Wang Y."/>
            <person name="Chovatia M."/>
            <person name="Sandor L."/>
            <person name="Salamov A."/>
            <person name="Grigoriev I.V."/>
            <person name="Stajich J.E."/>
            <person name="Spatafora J.W."/>
        </authorList>
    </citation>
    <scope>NUCLEOTIDE SEQUENCE [LARGE SCALE GENOMIC DNA]</scope>
    <source>
        <strain evidence="8">S191</strain>
    </source>
</reference>
<evidence type="ECO:0000256" key="2">
    <source>
        <dbReference type="ARBA" id="ARBA00023110"/>
    </source>
</evidence>
<proteinExistence type="inferred from homology"/>
<evidence type="ECO:0000256" key="6">
    <source>
        <dbReference type="SAM" id="Phobius"/>
    </source>
</evidence>
<dbReference type="GO" id="GO:0071013">
    <property type="term" value="C:catalytic step 2 spliceosome"/>
    <property type="evidence" value="ECO:0007669"/>
    <property type="project" value="TreeGrafter"/>
</dbReference>
<evidence type="ECO:0000313" key="9">
    <source>
        <dbReference type="Proteomes" id="UP000673691"/>
    </source>
</evidence>
<accession>A0A8H7ZRZ0</accession>
<dbReference type="OrthoDB" id="271386at2759"/>
<evidence type="ECO:0000256" key="1">
    <source>
        <dbReference type="ARBA" id="ARBA00000971"/>
    </source>
</evidence>
<dbReference type="Gene3D" id="2.40.100.10">
    <property type="entry name" value="Cyclophilin-like"/>
    <property type="match status" value="2"/>
</dbReference>